<dbReference type="InterPro" id="IPR002008">
    <property type="entry name" value="DNA_pol_X_beta-like"/>
</dbReference>
<dbReference type="InterPro" id="IPR043519">
    <property type="entry name" value="NT_sf"/>
</dbReference>
<organism evidence="17 18">
    <name type="scientific">Hydnum rufescens UP504</name>
    <dbReference type="NCBI Taxonomy" id="1448309"/>
    <lineage>
        <taxon>Eukaryota</taxon>
        <taxon>Fungi</taxon>
        <taxon>Dikarya</taxon>
        <taxon>Basidiomycota</taxon>
        <taxon>Agaricomycotina</taxon>
        <taxon>Agaricomycetes</taxon>
        <taxon>Cantharellales</taxon>
        <taxon>Hydnaceae</taxon>
        <taxon>Hydnum</taxon>
    </lineage>
</organism>
<dbReference type="GO" id="GO:0006284">
    <property type="term" value="P:base-excision repair"/>
    <property type="evidence" value="ECO:0007669"/>
    <property type="project" value="TreeGrafter"/>
</dbReference>
<keyword evidence="9" id="KW-0460">Magnesium</keyword>
<evidence type="ECO:0000256" key="12">
    <source>
        <dbReference type="ARBA" id="ARBA00023204"/>
    </source>
</evidence>
<dbReference type="GO" id="GO:0003887">
    <property type="term" value="F:DNA-directed DNA polymerase activity"/>
    <property type="evidence" value="ECO:0007669"/>
    <property type="project" value="UniProtKB-UniRule"/>
</dbReference>
<dbReference type="Gene3D" id="1.10.150.20">
    <property type="entry name" value="5' to 3' exonuclease, C-terminal subdomain"/>
    <property type="match status" value="1"/>
</dbReference>
<dbReference type="InterPro" id="IPR027421">
    <property type="entry name" value="DNA_pol_lamdba_lyase_dom_sf"/>
</dbReference>
<evidence type="ECO:0000256" key="6">
    <source>
        <dbReference type="ARBA" id="ARBA00022695"/>
    </source>
</evidence>
<sequence>MRWRFLEGDPRSELSYSRSISVLKAYPRVVRSSKEVVDLPGLGPKLFKMIDEFLKDGEIKEARRAINSPRFGVLSQFSSIYGIGPSTARRLYDQGYRTFEDLERYYDEWEGQNGKPSGTREALLLRDDLAQKISRTEVEEMVEAICKHLDSIQEGFQHTVCGGYRRGKEYSNDVDIVFSRPGIDPKQDRGMCQALVTRLQEAGLVTHVMLLSSFTSHHSPFSSRSSTSSQGIDTLDTALTVFKFHGEGRVHRRLDLIFAPWNVYWTAVVGWTGSTQFERDLRIWAKQERGMKFDSSGITRVHNSEQVFVHSEEEVFQVLGLPWIDPTMRNANA</sequence>
<evidence type="ECO:0000259" key="16">
    <source>
        <dbReference type="SMART" id="SM00483"/>
    </source>
</evidence>
<keyword evidence="12 15" id="KW-0234">DNA repair</keyword>
<dbReference type="Pfam" id="PF14792">
    <property type="entry name" value="DNA_pol_B_palm"/>
    <property type="match status" value="1"/>
</dbReference>
<dbReference type="Pfam" id="PF14716">
    <property type="entry name" value="HHH_8"/>
    <property type="match status" value="1"/>
</dbReference>
<dbReference type="PRINTS" id="PR00869">
    <property type="entry name" value="DNAPOLX"/>
</dbReference>
<evidence type="ECO:0000313" key="17">
    <source>
        <dbReference type="EMBL" id="KAF9503712.1"/>
    </source>
</evidence>
<dbReference type="CDD" id="cd00141">
    <property type="entry name" value="NT_POLXc"/>
    <property type="match status" value="1"/>
</dbReference>
<dbReference type="InterPro" id="IPR010996">
    <property type="entry name" value="HHH_MUS81"/>
</dbReference>
<keyword evidence="13 15" id="KW-0539">Nucleus</keyword>
<dbReference type="InterPro" id="IPR022312">
    <property type="entry name" value="DNA_pol_X"/>
</dbReference>
<dbReference type="SUPFAM" id="SSF47802">
    <property type="entry name" value="DNA polymerase beta, N-terminal domain-like"/>
    <property type="match status" value="1"/>
</dbReference>
<keyword evidence="4" id="KW-0963">Cytoplasm</keyword>
<evidence type="ECO:0000256" key="9">
    <source>
        <dbReference type="ARBA" id="ARBA00022842"/>
    </source>
</evidence>
<dbReference type="InterPro" id="IPR002054">
    <property type="entry name" value="DNA-dir_DNA_pol_X"/>
</dbReference>
<dbReference type="InterPro" id="IPR018944">
    <property type="entry name" value="DNA_pol_lambd_fingers_domain"/>
</dbReference>
<feature type="domain" description="DNA-directed DNA polymerase X" evidence="16">
    <location>
        <begin position="2"/>
        <end position="330"/>
    </location>
</feature>
<evidence type="ECO:0000256" key="8">
    <source>
        <dbReference type="ARBA" id="ARBA00022763"/>
    </source>
</evidence>
<dbReference type="InterPro" id="IPR019843">
    <property type="entry name" value="DNA_pol-X_BS"/>
</dbReference>
<keyword evidence="11" id="KW-0238">DNA-binding</keyword>
<evidence type="ECO:0000313" key="18">
    <source>
        <dbReference type="Proteomes" id="UP000886523"/>
    </source>
</evidence>
<dbReference type="GO" id="GO:0006303">
    <property type="term" value="P:double-strand break repair via nonhomologous end joining"/>
    <property type="evidence" value="ECO:0007669"/>
    <property type="project" value="TreeGrafter"/>
</dbReference>
<keyword evidence="8 15" id="KW-0227">DNA damage</keyword>
<keyword evidence="6 15" id="KW-0548">Nucleotidyltransferase</keyword>
<dbReference type="Pfam" id="PF14791">
    <property type="entry name" value="DNA_pol_B_thumb"/>
    <property type="match status" value="1"/>
</dbReference>
<dbReference type="InterPro" id="IPR029398">
    <property type="entry name" value="PolB_thumb"/>
</dbReference>
<dbReference type="SUPFAM" id="SSF81585">
    <property type="entry name" value="PsbU/PolX domain-like"/>
    <property type="match status" value="1"/>
</dbReference>
<dbReference type="GO" id="GO:0005634">
    <property type="term" value="C:nucleus"/>
    <property type="evidence" value="ECO:0007669"/>
    <property type="project" value="UniProtKB-SubCell"/>
</dbReference>
<comment type="cofactor">
    <cofactor evidence="1">
        <name>Mg(2+)</name>
        <dbReference type="ChEBI" id="CHEBI:18420"/>
    </cofactor>
</comment>
<dbReference type="AlphaFoldDB" id="A0A9P6AD72"/>
<comment type="catalytic activity">
    <reaction evidence="14 15">
        <text>DNA(n) + a 2'-deoxyribonucleoside 5'-triphosphate = DNA(n+1) + diphosphate</text>
        <dbReference type="Rhea" id="RHEA:22508"/>
        <dbReference type="Rhea" id="RHEA-COMP:17339"/>
        <dbReference type="Rhea" id="RHEA-COMP:17340"/>
        <dbReference type="ChEBI" id="CHEBI:33019"/>
        <dbReference type="ChEBI" id="CHEBI:61560"/>
        <dbReference type="ChEBI" id="CHEBI:173112"/>
        <dbReference type="EC" id="2.7.7.7"/>
    </reaction>
</comment>
<accession>A0A9P6AD72</accession>
<evidence type="ECO:0000256" key="14">
    <source>
        <dbReference type="ARBA" id="ARBA00049244"/>
    </source>
</evidence>
<evidence type="ECO:0000256" key="11">
    <source>
        <dbReference type="ARBA" id="ARBA00023125"/>
    </source>
</evidence>
<dbReference type="FunFam" id="3.30.210.10:FF:000005">
    <property type="entry name" value="DNA polymerase IV"/>
    <property type="match status" value="1"/>
</dbReference>
<comment type="similarity">
    <text evidence="3 15">Belongs to the DNA polymerase type-X family.</text>
</comment>
<dbReference type="Proteomes" id="UP000886523">
    <property type="component" value="Unassembled WGS sequence"/>
</dbReference>
<dbReference type="PROSITE" id="PS00522">
    <property type="entry name" value="DNA_POLYMERASE_X"/>
    <property type="match status" value="1"/>
</dbReference>
<comment type="caution">
    <text evidence="17">The sequence shown here is derived from an EMBL/GenBank/DDBJ whole genome shotgun (WGS) entry which is preliminary data.</text>
</comment>
<dbReference type="EMBL" id="MU129312">
    <property type="protein sequence ID" value="KAF9503712.1"/>
    <property type="molecule type" value="Genomic_DNA"/>
</dbReference>
<evidence type="ECO:0000256" key="10">
    <source>
        <dbReference type="ARBA" id="ARBA00022932"/>
    </source>
</evidence>
<evidence type="ECO:0000256" key="15">
    <source>
        <dbReference type="RuleBase" id="RU366014"/>
    </source>
</evidence>
<evidence type="ECO:0000256" key="2">
    <source>
        <dbReference type="ARBA" id="ARBA00004123"/>
    </source>
</evidence>
<comment type="function">
    <text evidence="15">DNA polymerase that functions in several pathways of DNA repair. Involved in base excision repair (BER) responsible for repair of lesions that give rise to abasic (AP) sites in DNA. Also contributes to DNA double-strand break repair by non-homologous end joining and homologous recombination. Has both template-dependent and template-independent (terminal transferase) DNA polymerase activities. Has also a 5'-deoxyribose-5-phosphate lyase (dRP lyase) activity.</text>
</comment>
<proteinExistence type="inferred from homology"/>
<evidence type="ECO:0000256" key="13">
    <source>
        <dbReference type="ARBA" id="ARBA00023242"/>
    </source>
</evidence>
<dbReference type="GO" id="GO:0003677">
    <property type="term" value="F:DNA binding"/>
    <property type="evidence" value="ECO:0007669"/>
    <property type="project" value="UniProtKB-UniRule"/>
</dbReference>
<dbReference type="EC" id="2.7.7.7" evidence="15"/>
<comment type="subcellular location">
    <subcellularLocation>
        <location evidence="2 15">Nucleus</location>
    </subcellularLocation>
</comment>
<dbReference type="InterPro" id="IPR028207">
    <property type="entry name" value="DNA_pol_B_palm_palm"/>
</dbReference>
<dbReference type="SUPFAM" id="SSF81301">
    <property type="entry name" value="Nucleotidyltransferase"/>
    <property type="match status" value="1"/>
</dbReference>
<protein>
    <recommendedName>
        <fullName evidence="15">DNA polymerase</fullName>
        <ecNumber evidence="15">2.7.7.7</ecNumber>
    </recommendedName>
</protein>
<name>A0A9P6AD72_9AGAM</name>
<dbReference type="PRINTS" id="PR00870">
    <property type="entry name" value="DNAPOLXBETA"/>
</dbReference>
<keyword evidence="10 15" id="KW-0239">DNA-directed DNA polymerase</keyword>
<dbReference type="GO" id="GO:0046872">
    <property type="term" value="F:metal ion binding"/>
    <property type="evidence" value="ECO:0007669"/>
    <property type="project" value="UniProtKB-UniRule"/>
</dbReference>
<evidence type="ECO:0000256" key="5">
    <source>
        <dbReference type="ARBA" id="ARBA00022679"/>
    </source>
</evidence>
<dbReference type="Gene3D" id="3.30.460.10">
    <property type="entry name" value="Beta Polymerase, domain 2"/>
    <property type="match status" value="1"/>
</dbReference>
<keyword evidence="5 15" id="KW-0808">Transferase</keyword>
<evidence type="ECO:0000256" key="7">
    <source>
        <dbReference type="ARBA" id="ARBA00022723"/>
    </source>
</evidence>
<dbReference type="Gene3D" id="1.10.150.110">
    <property type="entry name" value="DNA polymerase beta, N-terminal domain-like"/>
    <property type="match status" value="1"/>
</dbReference>
<dbReference type="Gene3D" id="3.30.210.10">
    <property type="entry name" value="DNA polymerase, thumb domain"/>
    <property type="match status" value="1"/>
</dbReference>
<dbReference type="SMART" id="SM00483">
    <property type="entry name" value="POLXc"/>
    <property type="match status" value="1"/>
</dbReference>
<keyword evidence="18" id="KW-1185">Reference proteome</keyword>
<reference evidence="17" key="1">
    <citation type="journal article" date="2020" name="Nat. Commun.">
        <title>Large-scale genome sequencing of mycorrhizal fungi provides insights into the early evolution of symbiotic traits.</title>
        <authorList>
            <person name="Miyauchi S."/>
            <person name="Kiss E."/>
            <person name="Kuo A."/>
            <person name="Drula E."/>
            <person name="Kohler A."/>
            <person name="Sanchez-Garcia M."/>
            <person name="Morin E."/>
            <person name="Andreopoulos B."/>
            <person name="Barry K.W."/>
            <person name="Bonito G."/>
            <person name="Buee M."/>
            <person name="Carver A."/>
            <person name="Chen C."/>
            <person name="Cichocki N."/>
            <person name="Clum A."/>
            <person name="Culley D."/>
            <person name="Crous P.W."/>
            <person name="Fauchery L."/>
            <person name="Girlanda M."/>
            <person name="Hayes R.D."/>
            <person name="Keri Z."/>
            <person name="LaButti K."/>
            <person name="Lipzen A."/>
            <person name="Lombard V."/>
            <person name="Magnuson J."/>
            <person name="Maillard F."/>
            <person name="Murat C."/>
            <person name="Nolan M."/>
            <person name="Ohm R.A."/>
            <person name="Pangilinan J."/>
            <person name="Pereira M.F."/>
            <person name="Perotto S."/>
            <person name="Peter M."/>
            <person name="Pfister S."/>
            <person name="Riley R."/>
            <person name="Sitrit Y."/>
            <person name="Stielow J.B."/>
            <person name="Szollosi G."/>
            <person name="Zifcakova L."/>
            <person name="Stursova M."/>
            <person name="Spatafora J.W."/>
            <person name="Tedersoo L."/>
            <person name="Vaario L.M."/>
            <person name="Yamada A."/>
            <person name="Yan M."/>
            <person name="Wang P."/>
            <person name="Xu J."/>
            <person name="Bruns T."/>
            <person name="Baldrian P."/>
            <person name="Vilgalys R."/>
            <person name="Dunand C."/>
            <person name="Henrissat B."/>
            <person name="Grigoriev I.V."/>
            <person name="Hibbett D."/>
            <person name="Nagy L.G."/>
            <person name="Martin F.M."/>
        </authorList>
    </citation>
    <scope>NUCLEOTIDE SEQUENCE</scope>
    <source>
        <strain evidence="17">UP504</strain>
    </source>
</reference>
<gene>
    <name evidence="17" type="ORF">BS47DRAFT_1355937</name>
</gene>
<dbReference type="Pfam" id="PF10391">
    <property type="entry name" value="DNA_pol_lambd_f"/>
    <property type="match status" value="1"/>
</dbReference>
<dbReference type="InterPro" id="IPR037160">
    <property type="entry name" value="DNA_Pol_thumb_sf"/>
</dbReference>
<evidence type="ECO:0000256" key="3">
    <source>
        <dbReference type="ARBA" id="ARBA00008323"/>
    </source>
</evidence>
<evidence type="ECO:0000256" key="1">
    <source>
        <dbReference type="ARBA" id="ARBA00001946"/>
    </source>
</evidence>
<keyword evidence="7" id="KW-0479">Metal-binding</keyword>
<evidence type="ECO:0000256" key="4">
    <source>
        <dbReference type="ARBA" id="ARBA00022490"/>
    </source>
</evidence>
<dbReference type="OrthoDB" id="205514at2759"/>
<dbReference type="PANTHER" id="PTHR11276:SF42">
    <property type="entry name" value="DNA POLYMERASE BETA"/>
    <property type="match status" value="1"/>
</dbReference>
<dbReference type="PANTHER" id="PTHR11276">
    <property type="entry name" value="DNA POLYMERASE TYPE-X FAMILY MEMBER"/>
    <property type="match status" value="1"/>
</dbReference>